<organism evidence="2 3">
    <name type="scientific">Mameliella alba</name>
    <dbReference type="NCBI Taxonomy" id="561184"/>
    <lineage>
        <taxon>Bacteria</taxon>
        <taxon>Pseudomonadati</taxon>
        <taxon>Pseudomonadota</taxon>
        <taxon>Alphaproteobacteria</taxon>
        <taxon>Rhodobacterales</taxon>
        <taxon>Roseobacteraceae</taxon>
        <taxon>Mameliella</taxon>
    </lineage>
</organism>
<gene>
    <name evidence="2" type="ORF">OA50_05083</name>
</gene>
<proteinExistence type="predicted"/>
<feature type="compositionally biased region" description="Basic and acidic residues" evidence="1">
    <location>
        <begin position="320"/>
        <end position="336"/>
    </location>
</feature>
<dbReference type="EMBL" id="JSUQ01000027">
    <property type="protein sequence ID" value="KHQ50408.1"/>
    <property type="molecule type" value="Genomic_DNA"/>
</dbReference>
<dbReference type="Proteomes" id="UP000030960">
    <property type="component" value="Unassembled WGS sequence"/>
</dbReference>
<feature type="compositionally biased region" description="Acidic residues" evidence="1">
    <location>
        <begin position="250"/>
        <end position="262"/>
    </location>
</feature>
<evidence type="ECO:0000256" key="1">
    <source>
        <dbReference type="SAM" id="MobiDB-lite"/>
    </source>
</evidence>
<dbReference type="STRING" id="561184.SAMN05216376_11268"/>
<dbReference type="AlphaFoldDB" id="A0A0B3RUM1"/>
<feature type="compositionally biased region" description="Low complexity" evidence="1">
    <location>
        <begin position="263"/>
        <end position="275"/>
    </location>
</feature>
<feature type="compositionally biased region" description="Acidic residues" evidence="1">
    <location>
        <begin position="118"/>
        <end position="140"/>
    </location>
</feature>
<accession>A0A0B3RUM1</accession>
<protein>
    <submittedName>
        <fullName evidence="2">Uncharacterized protein</fullName>
    </submittedName>
</protein>
<feature type="region of interest" description="Disordered" evidence="1">
    <location>
        <begin position="26"/>
        <end position="63"/>
    </location>
</feature>
<feature type="region of interest" description="Disordered" evidence="1">
    <location>
        <begin position="221"/>
        <end position="358"/>
    </location>
</feature>
<feature type="compositionally biased region" description="Basic and acidic residues" evidence="1">
    <location>
        <begin position="26"/>
        <end position="35"/>
    </location>
</feature>
<evidence type="ECO:0000313" key="2">
    <source>
        <dbReference type="EMBL" id="KHQ50408.1"/>
    </source>
</evidence>
<evidence type="ECO:0000313" key="3">
    <source>
        <dbReference type="Proteomes" id="UP000030960"/>
    </source>
</evidence>
<sequence length="414" mass="44581">MAGTMSNSVTNVEIEDVLSSIRRLVSEEGRPRRDAPPQAAERLVLSPALRVPEDEEDHQPDAPMMLTDVTELPEAQDEPPAPVATLVLGQGDAVRDLPEVADWTETRIAEPVDTAPASDDDPLPDDDVAEGPVDLPEDPVPEDLAEAEQIAALRSSLTDLLDHDDPVETGGAPGLAADYADWTEDGEPLDLDEVLAGEEAEVVEDTLETKIATLEAMLQRQSQDWTPASGDDPSDEDVAIEDGIFAPGSDEGESPDSDDVIEELVAAAALETVTEQLGETIERETQEPEPDDGPVSADPSETASDTPEPEALHAKPAFVRHAETAETLDWEDHQPEEPSAAPVSETDAPRADSPLAEAPEHAAVAELSEEALQGMVADIVRRELQGALGERITRNVRKLVRREILRVMMNQDFD</sequence>
<feature type="region of interest" description="Disordered" evidence="1">
    <location>
        <begin position="102"/>
        <end position="140"/>
    </location>
</feature>
<name>A0A0B3RUM1_9RHOB</name>
<keyword evidence="3" id="KW-1185">Reference proteome</keyword>
<dbReference type="PATRIC" id="fig|1515334.3.peg.5106"/>
<comment type="caution">
    <text evidence="2">The sequence shown here is derived from an EMBL/GenBank/DDBJ whole genome shotgun (WGS) entry which is preliminary data.</text>
</comment>
<reference evidence="2 3" key="1">
    <citation type="submission" date="2014-10" db="EMBL/GenBank/DDBJ databases">
        <title>Genome sequence of Ponticoccus sp. strain UMTAT08 isolated from clonal culture of toxic dinoflagellate Alexandrium tamiyavanichii.</title>
        <authorList>
            <person name="Gan H.Y."/>
            <person name="Muhd D.-D."/>
            <person name="Mohd Noor M.E."/>
            <person name="Yeong Y.S."/>
            <person name="Usup G."/>
        </authorList>
    </citation>
    <scope>NUCLEOTIDE SEQUENCE [LARGE SCALE GENOMIC DNA]</scope>
    <source>
        <strain evidence="2 3">UMTAT08</strain>
    </source>
</reference>